<evidence type="ECO:0000313" key="4">
    <source>
        <dbReference type="EMBL" id="EEC42794.1"/>
    </source>
</evidence>
<keyword evidence="2" id="KW-0472">Membrane</keyword>
<feature type="compositionally biased region" description="Acidic residues" evidence="1">
    <location>
        <begin position="541"/>
        <end position="558"/>
    </location>
</feature>
<organism evidence="4 5">
    <name type="scientific">Phaeodactylum tricornutum (strain CCAP 1055/1)</name>
    <dbReference type="NCBI Taxonomy" id="556484"/>
    <lineage>
        <taxon>Eukaryota</taxon>
        <taxon>Sar</taxon>
        <taxon>Stramenopiles</taxon>
        <taxon>Ochrophyta</taxon>
        <taxon>Bacillariophyta</taxon>
        <taxon>Bacillariophyceae</taxon>
        <taxon>Bacillariophycidae</taxon>
        <taxon>Naviculales</taxon>
        <taxon>Phaeodactylaceae</taxon>
        <taxon>Phaeodactylum</taxon>
    </lineage>
</organism>
<accession>B7S3S6</accession>
<gene>
    <name evidence="3" type="ORF">PHATRDRAFT_bd1252</name>
    <name evidence="4" type="ORF">PHATRDRAFT_bd1603</name>
</gene>
<dbReference type="EMBL" id="DS999270">
    <property type="protein sequence ID" value="EEC42794.1"/>
    <property type="molecule type" value="Genomic_DNA"/>
</dbReference>
<dbReference type="Pfam" id="PF00657">
    <property type="entry name" value="Lipase_GDSL"/>
    <property type="match status" value="1"/>
</dbReference>
<keyword evidence="5" id="KW-1185">Reference proteome</keyword>
<dbReference type="RefSeq" id="XP_002176216.1">
    <property type="nucleotide sequence ID" value="XM_002176180.1"/>
</dbReference>
<reference evidence="5" key="2">
    <citation type="submission" date="2008-08" db="EMBL/GenBank/DDBJ databases">
        <authorList>
            <consortium name="Diatom Consortium"/>
            <person name="Grigoriev I."/>
            <person name="Grimwood J."/>
            <person name="Kuo A."/>
            <person name="Otillar R.P."/>
            <person name="Salamov A."/>
            <person name="Detter J.C."/>
            <person name="Lindquist E."/>
            <person name="Shapiro H."/>
            <person name="Lucas S."/>
            <person name="Glavina del Rio T."/>
            <person name="Pitluck S."/>
            <person name="Rokhsar D."/>
            <person name="Bowler C."/>
        </authorList>
    </citation>
    <scope>GENOME REANNOTATION</scope>
    <source>
        <strain evidence="5">CCAP 1055/1</strain>
    </source>
</reference>
<name>B7S3S6_PHATC</name>
<sequence>MSNQAGKSAMQTGDEEDSDLTDLLQNQMGGSNTTSGTETARFNLDHLTQGKMSLSPRNTSSKKAAFLDVASSYISMLCHYYPGLCGFFVFLGIAATLALLSNLFFNPTENLGVIKHDHSNIKSVYDVKMGQIDHWCLKGDNDSCRCEDPLNPISRADHKSWVQAFKANRRLVKEFQDPIKAATLDVAFLGESVIEEMDGRWMGRNRSAGLGNIGKTFKAHFSKQKGGTLEGVALGIAGDTAPNVLWRLMHGEMTDYFNPKVWWIGLGMNDLSRMQCSEEVVVLGILRVVEEILEKKPNARIVINSLLPMVSARSGAYPIISDYQDSLAANSTVTRKKRSGTANAAFTVPVENRLLKSKDKEKEVVRPKRAPTEEEKDAAAQEEEEARDKAARRKRKKIVRKQKDPVNPIMKDRQRIKKYTPGTLHLRQNKIPLWNSVRAINAQLRKFAGKQDRVSFFDATDIFATREDGQRYVLQSDRISARGHPTNRGYMLWEDAIVKRLDDVLTKMRRDQPDLFSIPTFQNDDDSMDITQETGDGYSAEGDDFEDDAFGYQEDDFIAENREVDSENTGSSEFAPPKDGGVPDSMDDERSDDV</sequence>
<dbReference type="GO" id="GO:0016788">
    <property type="term" value="F:hydrolase activity, acting on ester bonds"/>
    <property type="evidence" value="ECO:0007669"/>
    <property type="project" value="InterPro"/>
</dbReference>
<dbReference type="OMA" id="PKVWWIG"/>
<dbReference type="Gene3D" id="3.40.50.1110">
    <property type="entry name" value="SGNH hydrolase"/>
    <property type="match status" value="2"/>
</dbReference>
<dbReference type="KEGG" id="pti:PHATRDRAFT_bd1603"/>
<feature type="compositionally biased region" description="Basic residues" evidence="1">
    <location>
        <begin position="390"/>
        <end position="400"/>
    </location>
</feature>
<dbReference type="InterPro" id="IPR036514">
    <property type="entry name" value="SGNH_hydro_sf"/>
</dbReference>
<protein>
    <recommendedName>
        <fullName evidence="6">SGNH hydrolase-type esterase domain-containing protein</fullName>
    </recommendedName>
</protein>
<dbReference type="RefSeq" id="XP_002176245.1">
    <property type="nucleotide sequence ID" value="XM_002176209.1"/>
</dbReference>
<evidence type="ECO:0008006" key="6">
    <source>
        <dbReference type="Google" id="ProtNLM"/>
    </source>
</evidence>
<feature type="region of interest" description="Disordered" evidence="1">
    <location>
        <begin position="516"/>
        <end position="594"/>
    </location>
</feature>
<feature type="transmembrane region" description="Helical" evidence="2">
    <location>
        <begin position="80"/>
        <end position="105"/>
    </location>
</feature>
<feature type="region of interest" description="Disordered" evidence="1">
    <location>
        <begin position="358"/>
        <end position="400"/>
    </location>
</feature>
<dbReference type="SUPFAM" id="SSF52266">
    <property type="entry name" value="SGNH hydrolase"/>
    <property type="match status" value="2"/>
</dbReference>
<dbReference type="PANTHER" id="PTHR11852">
    <property type="entry name" value="PLATELET-ACTIVATING FACTOR ACETYLHYDROLASE"/>
    <property type="match status" value="1"/>
</dbReference>
<dbReference type="Proteomes" id="UP000000759">
    <property type="component" value="Unassembled WGS sequence"/>
</dbReference>
<evidence type="ECO:0000313" key="3">
    <source>
        <dbReference type="EMBL" id="EEC42764.1"/>
    </source>
</evidence>
<evidence type="ECO:0000313" key="5">
    <source>
        <dbReference type="Proteomes" id="UP000000759"/>
    </source>
</evidence>
<evidence type="ECO:0000256" key="1">
    <source>
        <dbReference type="SAM" id="MobiDB-lite"/>
    </source>
</evidence>
<keyword evidence="2" id="KW-1133">Transmembrane helix</keyword>
<dbReference type="GeneID" id="7204966"/>
<dbReference type="InterPro" id="IPR001087">
    <property type="entry name" value="GDSL"/>
</dbReference>
<dbReference type="OrthoDB" id="505607at2759"/>
<dbReference type="PaxDb" id="2850-Phatrdraft1252"/>
<evidence type="ECO:0000256" key="2">
    <source>
        <dbReference type="SAM" id="Phobius"/>
    </source>
</evidence>
<dbReference type="EMBL" id="DS999277">
    <property type="protein sequence ID" value="EEC42764.1"/>
    <property type="molecule type" value="Genomic_DNA"/>
</dbReference>
<dbReference type="HOGENOM" id="CLU_466527_0_0_1"/>
<dbReference type="GeneID" id="7204925"/>
<reference evidence="4 5" key="1">
    <citation type="journal article" date="2008" name="Nature">
        <title>The Phaeodactylum genome reveals the evolutionary history of diatom genomes.</title>
        <authorList>
            <person name="Bowler C."/>
            <person name="Allen A.E."/>
            <person name="Badger J.H."/>
            <person name="Grimwood J."/>
            <person name="Jabbari K."/>
            <person name="Kuo A."/>
            <person name="Maheswari U."/>
            <person name="Martens C."/>
            <person name="Maumus F."/>
            <person name="Otillar R.P."/>
            <person name="Rayko E."/>
            <person name="Salamov A."/>
            <person name="Vandepoele K."/>
            <person name="Beszteri B."/>
            <person name="Gruber A."/>
            <person name="Heijde M."/>
            <person name="Katinka M."/>
            <person name="Mock T."/>
            <person name="Valentin K."/>
            <person name="Verret F."/>
            <person name="Berges J.A."/>
            <person name="Brownlee C."/>
            <person name="Cadoret J.P."/>
            <person name="Chiovitti A."/>
            <person name="Choi C.J."/>
            <person name="Coesel S."/>
            <person name="De Martino A."/>
            <person name="Detter J.C."/>
            <person name="Durkin C."/>
            <person name="Falciatore A."/>
            <person name="Fournet J."/>
            <person name="Haruta M."/>
            <person name="Huysman M.J."/>
            <person name="Jenkins B.D."/>
            <person name="Jiroutova K."/>
            <person name="Jorgensen R.E."/>
            <person name="Joubert Y."/>
            <person name="Kaplan A."/>
            <person name="Kroger N."/>
            <person name="Kroth P.G."/>
            <person name="La Roche J."/>
            <person name="Lindquist E."/>
            <person name="Lommer M."/>
            <person name="Martin-Jezequel V."/>
            <person name="Lopez P.J."/>
            <person name="Lucas S."/>
            <person name="Mangogna M."/>
            <person name="McGinnis K."/>
            <person name="Medlin L.K."/>
            <person name="Montsant A."/>
            <person name="Oudot-Le Secq M.P."/>
            <person name="Napoli C."/>
            <person name="Obornik M."/>
            <person name="Parker M.S."/>
            <person name="Petit J.L."/>
            <person name="Porcel B.M."/>
            <person name="Poulsen N."/>
            <person name="Robison M."/>
            <person name="Rychlewski L."/>
            <person name="Rynearson T.A."/>
            <person name="Schmutz J."/>
            <person name="Shapiro H."/>
            <person name="Siaut M."/>
            <person name="Stanley M."/>
            <person name="Sussman M.R."/>
            <person name="Taylor A.R."/>
            <person name="Vardi A."/>
            <person name="von Dassow P."/>
            <person name="Vyverman W."/>
            <person name="Willis A."/>
            <person name="Wyrwicz L.S."/>
            <person name="Rokhsar D.S."/>
            <person name="Weissenbach J."/>
            <person name="Armbrust E.V."/>
            <person name="Green B.R."/>
            <person name="Van de Peer Y."/>
            <person name="Grigoriev I.V."/>
        </authorList>
    </citation>
    <scope>NUCLEOTIDE SEQUENCE [LARGE SCALE GENOMIC DNA]</scope>
    <source>
        <strain evidence="4 5">CCAP 1055/1</strain>
    </source>
</reference>
<keyword evidence="2" id="KW-0812">Transmembrane</keyword>
<dbReference type="InParanoid" id="B7S3S6"/>
<dbReference type="AlphaFoldDB" id="B7S3S6"/>
<dbReference type="KEGG" id="pti:PHATRDRAFT_bd1252"/>
<feature type="compositionally biased region" description="Acidic residues" evidence="1">
    <location>
        <begin position="585"/>
        <end position="594"/>
    </location>
</feature>
<feature type="compositionally biased region" description="Basic and acidic residues" evidence="1">
    <location>
        <begin position="358"/>
        <end position="379"/>
    </location>
</feature>
<dbReference type="PANTHER" id="PTHR11852:SF0">
    <property type="entry name" value="PLATELET-ACTIVATING FACTOR ACETYLHYDROLASE IB SUBUNIT BETA HOMOLOG"/>
    <property type="match status" value="1"/>
</dbReference>
<dbReference type="eggNOG" id="ENOG502SJRP">
    <property type="taxonomic scope" value="Eukaryota"/>
</dbReference>
<proteinExistence type="predicted"/>